<reference evidence="2" key="1">
    <citation type="submission" date="2023-07" db="EMBL/GenBank/DDBJ databases">
        <title>Yangia mangrovi SAOS 153D genome.</title>
        <authorList>
            <person name="Verma A."/>
            <person name="Pal Y."/>
            <person name="Sundharam S."/>
            <person name="Bisht B."/>
            <person name="Srinivasan K."/>
        </authorList>
    </citation>
    <scope>NUCLEOTIDE SEQUENCE [LARGE SCALE GENOMIC DNA]</scope>
    <source>
        <strain evidence="2">SAOS 153D</strain>
    </source>
</reference>
<dbReference type="Proteomes" id="UP000217448">
    <property type="component" value="Unassembled WGS sequence"/>
</dbReference>
<comment type="caution">
    <text evidence="1">The sequence shown here is derived from an EMBL/GenBank/DDBJ whole genome shotgun (WGS) entry which is preliminary data.</text>
</comment>
<dbReference type="EMBL" id="NTHN02000002">
    <property type="protein sequence ID" value="MCT4369117.1"/>
    <property type="molecule type" value="Genomic_DNA"/>
</dbReference>
<proteinExistence type="predicted"/>
<sequence>MDLTNLDLRAVVSEGAEFELKHPGTGEGLGGFLTVQGYDSEAVADAERELRRRAMRSKDKESATALLERMRVARAQAALIGMRGGSGETETVEKVRALIEKPGWVWVVEQIEAFAGDRGSFFRECRDELTFWAKCLGYLHGKPQGWEENRMQKNGSRLPEMPGAASLYLELFTRVGPAQATGMGMARVPYTEIATAAPWASEGERHLIREMSAAYLEGISLGEDPFGIHPMAQDGA</sequence>
<organism evidence="1 2">
    <name type="scientific">Alloyangia mangrovi</name>
    <dbReference type="NCBI Taxonomy" id="1779329"/>
    <lineage>
        <taxon>Bacteria</taxon>
        <taxon>Pseudomonadati</taxon>
        <taxon>Pseudomonadota</taxon>
        <taxon>Alphaproteobacteria</taxon>
        <taxon>Rhodobacterales</taxon>
        <taxon>Roseobacteraceae</taxon>
        <taxon>Alloyangia</taxon>
    </lineage>
</organism>
<evidence type="ECO:0008006" key="3">
    <source>
        <dbReference type="Google" id="ProtNLM"/>
    </source>
</evidence>
<dbReference type="RefSeq" id="WP_260348326.1">
    <property type="nucleotide sequence ID" value="NZ_NTHN02000002.1"/>
</dbReference>
<evidence type="ECO:0000313" key="1">
    <source>
        <dbReference type="EMBL" id="MCT4369117.1"/>
    </source>
</evidence>
<accession>A0ABT2KHM1</accession>
<keyword evidence="2" id="KW-1185">Reference proteome</keyword>
<gene>
    <name evidence="1" type="ORF">CLG85_001665</name>
</gene>
<evidence type="ECO:0000313" key="2">
    <source>
        <dbReference type="Proteomes" id="UP000217448"/>
    </source>
</evidence>
<name>A0ABT2KHM1_9RHOB</name>
<protein>
    <recommendedName>
        <fullName evidence="3">Tail assembly chaperone</fullName>
    </recommendedName>
</protein>